<dbReference type="GO" id="GO:2000221">
    <property type="term" value="P:negative regulation of pseudohyphal growth"/>
    <property type="evidence" value="ECO:0007669"/>
    <property type="project" value="UniProtKB-ARBA"/>
</dbReference>
<comment type="subcellular location">
    <subcellularLocation>
        <location evidence="1">Nucleus</location>
    </subcellularLocation>
</comment>
<dbReference type="PANTHER" id="PTHR23235:SF150">
    <property type="entry name" value="KRUEPPEL-LIKE FACTOR LUNA"/>
    <property type="match status" value="1"/>
</dbReference>
<keyword evidence="6" id="KW-0862">Zinc</keyword>
<evidence type="ECO:0000256" key="1">
    <source>
        <dbReference type="ARBA" id="ARBA00004123"/>
    </source>
</evidence>
<evidence type="ECO:0000259" key="10">
    <source>
        <dbReference type="PROSITE" id="PS50157"/>
    </source>
</evidence>
<dbReference type="Pfam" id="PF00096">
    <property type="entry name" value="zf-C2H2"/>
    <property type="match status" value="1"/>
</dbReference>
<dbReference type="SUPFAM" id="SSF57667">
    <property type="entry name" value="beta-beta-alpha zinc fingers"/>
    <property type="match status" value="1"/>
</dbReference>
<evidence type="ECO:0000256" key="3">
    <source>
        <dbReference type="ARBA" id="ARBA00022723"/>
    </source>
</evidence>
<evidence type="ECO:0000313" key="12">
    <source>
        <dbReference type="Proteomes" id="UP000769528"/>
    </source>
</evidence>
<evidence type="ECO:0000256" key="8">
    <source>
        <dbReference type="PROSITE-ProRule" id="PRU00042"/>
    </source>
</evidence>
<dbReference type="OrthoDB" id="6365676at2759"/>
<evidence type="ECO:0000256" key="5">
    <source>
        <dbReference type="ARBA" id="ARBA00022771"/>
    </source>
</evidence>
<dbReference type="GO" id="GO:2000218">
    <property type="term" value="P:negative regulation of invasive growth in response to glucose limitation"/>
    <property type="evidence" value="ECO:0007669"/>
    <property type="project" value="UniProtKB-ARBA"/>
</dbReference>
<dbReference type="InterPro" id="IPR036236">
    <property type="entry name" value="Znf_C2H2_sf"/>
</dbReference>
<dbReference type="GO" id="GO:0000978">
    <property type="term" value="F:RNA polymerase II cis-regulatory region sequence-specific DNA binding"/>
    <property type="evidence" value="ECO:0007669"/>
    <property type="project" value="TreeGrafter"/>
</dbReference>
<evidence type="ECO:0000256" key="2">
    <source>
        <dbReference type="ARBA" id="ARBA00022491"/>
    </source>
</evidence>
<evidence type="ECO:0000256" key="7">
    <source>
        <dbReference type="ARBA" id="ARBA00023242"/>
    </source>
</evidence>
<keyword evidence="7" id="KW-0539">Nucleus</keyword>
<proteinExistence type="predicted"/>
<dbReference type="PROSITE" id="PS50157">
    <property type="entry name" value="ZINC_FINGER_C2H2_2"/>
    <property type="match status" value="2"/>
</dbReference>
<feature type="domain" description="C2H2-type" evidence="10">
    <location>
        <begin position="243"/>
        <end position="272"/>
    </location>
</feature>
<feature type="region of interest" description="Disordered" evidence="9">
    <location>
        <begin position="101"/>
        <end position="168"/>
    </location>
</feature>
<dbReference type="PROSITE" id="PS00028">
    <property type="entry name" value="ZINC_FINGER_C2H2_1"/>
    <property type="match status" value="2"/>
</dbReference>
<reference evidence="11" key="2">
    <citation type="submission" date="2021-01" db="EMBL/GenBank/DDBJ databases">
        <authorList>
            <person name="Schikora-Tamarit M.A."/>
        </authorList>
    </citation>
    <scope>NUCLEOTIDE SEQUENCE</scope>
    <source>
        <strain evidence="11">CBS6341</strain>
    </source>
</reference>
<keyword evidence="5 8" id="KW-0863">Zinc-finger</keyword>
<evidence type="ECO:0000256" key="6">
    <source>
        <dbReference type="ARBA" id="ARBA00022833"/>
    </source>
</evidence>
<dbReference type="GO" id="GO:0043709">
    <property type="term" value="P:cell adhesion involved in single-species biofilm formation"/>
    <property type="evidence" value="ECO:0007669"/>
    <property type="project" value="UniProtKB-ARBA"/>
</dbReference>
<dbReference type="EMBL" id="JAEUBF010000905">
    <property type="protein sequence ID" value="KAH3674189.1"/>
    <property type="molecule type" value="Genomic_DNA"/>
</dbReference>
<evidence type="ECO:0000256" key="9">
    <source>
        <dbReference type="SAM" id="MobiDB-lite"/>
    </source>
</evidence>
<organism evidence="11 12">
    <name type="scientific">Wickerhamomyces mucosus</name>
    <dbReference type="NCBI Taxonomy" id="1378264"/>
    <lineage>
        <taxon>Eukaryota</taxon>
        <taxon>Fungi</taxon>
        <taxon>Dikarya</taxon>
        <taxon>Ascomycota</taxon>
        <taxon>Saccharomycotina</taxon>
        <taxon>Saccharomycetes</taxon>
        <taxon>Phaffomycetales</taxon>
        <taxon>Wickerhamomycetaceae</taxon>
        <taxon>Wickerhamomyces</taxon>
    </lineage>
</organism>
<dbReference type="GO" id="GO:0000981">
    <property type="term" value="F:DNA-binding transcription factor activity, RNA polymerase II-specific"/>
    <property type="evidence" value="ECO:0007669"/>
    <property type="project" value="TreeGrafter"/>
</dbReference>
<dbReference type="GO" id="GO:0008270">
    <property type="term" value="F:zinc ion binding"/>
    <property type="evidence" value="ECO:0007669"/>
    <property type="project" value="UniProtKB-KW"/>
</dbReference>
<keyword evidence="4" id="KW-0677">Repeat</keyword>
<dbReference type="SMART" id="SM00355">
    <property type="entry name" value="ZnF_C2H2"/>
    <property type="match status" value="2"/>
</dbReference>
<feature type="compositionally biased region" description="Low complexity" evidence="9">
    <location>
        <begin position="121"/>
        <end position="168"/>
    </location>
</feature>
<accession>A0A9P8PMZ6</accession>
<dbReference type="Gene3D" id="3.30.160.60">
    <property type="entry name" value="Classic Zinc Finger"/>
    <property type="match status" value="2"/>
</dbReference>
<gene>
    <name evidence="11" type="ORF">WICMUC_003431</name>
</gene>
<feature type="compositionally biased region" description="Polar residues" evidence="9">
    <location>
        <begin position="109"/>
        <end position="120"/>
    </location>
</feature>
<sequence>MIYSSSILRPAPVLDRSYPLLEPSMLQGGYYINSTQSSLMVLPKPFNKNTEVILPPISSILKNIDNPHNTPKLQEPRSFLSVSDTENSVIGVYPRSCSLTPLDSERPSIRSSTTSLNSLGPYSSSSSSSFSFSSSSSTTTSSTSSSKPKSSSQSTSPYQPKSPSDSRSSCISASSFFSSTKSSELLGHSSISSKSATSTTSLPPQSTLAKAARRYQCKTCSKSFTTSGHLARHSRIHTGERKHKCPHPGCESTFARQDNCMQHFRTHKNGKGAKKNGKKGLN</sequence>
<name>A0A9P8PMZ6_9ASCO</name>
<dbReference type="Proteomes" id="UP000769528">
    <property type="component" value="Unassembled WGS sequence"/>
</dbReference>
<keyword evidence="12" id="KW-1185">Reference proteome</keyword>
<dbReference type="GO" id="GO:0000122">
    <property type="term" value="P:negative regulation of transcription by RNA polymerase II"/>
    <property type="evidence" value="ECO:0007669"/>
    <property type="project" value="UniProtKB-ARBA"/>
</dbReference>
<dbReference type="FunFam" id="3.30.160.60:FF:001382">
    <property type="entry name" value="Transcriptional repressor"/>
    <property type="match status" value="1"/>
</dbReference>
<evidence type="ECO:0000313" key="11">
    <source>
        <dbReference type="EMBL" id="KAH3674189.1"/>
    </source>
</evidence>
<reference evidence="11" key="1">
    <citation type="journal article" date="2021" name="Open Biol.">
        <title>Shared evolutionary footprints suggest mitochondrial oxidative damage underlies multiple complex I losses in fungi.</title>
        <authorList>
            <person name="Schikora-Tamarit M.A."/>
            <person name="Marcet-Houben M."/>
            <person name="Nosek J."/>
            <person name="Gabaldon T."/>
        </authorList>
    </citation>
    <scope>NUCLEOTIDE SEQUENCE</scope>
    <source>
        <strain evidence="11">CBS6341</strain>
    </source>
</reference>
<evidence type="ECO:0000256" key="4">
    <source>
        <dbReference type="ARBA" id="ARBA00022737"/>
    </source>
</evidence>
<comment type="caution">
    <text evidence="11">The sequence shown here is derived from an EMBL/GenBank/DDBJ whole genome shotgun (WGS) entry which is preliminary data.</text>
</comment>
<keyword evidence="2" id="KW-0678">Repressor</keyword>
<keyword evidence="3" id="KW-0479">Metal-binding</keyword>
<protein>
    <recommendedName>
        <fullName evidence="10">C2H2-type domain-containing protein</fullName>
    </recommendedName>
</protein>
<dbReference type="InterPro" id="IPR013087">
    <property type="entry name" value="Znf_C2H2_type"/>
</dbReference>
<dbReference type="AlphaFoldDB" id="A0A9P8PMZ6"/>
<feature type="domain" description="C2H2-type" evidence="10">
    <location>
        <begin position="215"/>
        <end position="242"/>
    </location>
</feature>
<dbReference type="GO" id="GO:0005634">
    <property type="term" value="C:nucleus"/>
    <property type="evidence" value="ECO:0007669"/>
    <property type="project" value="UniProtKB-SubCell"/>
</dbReference>
<dbReference type="PANTHER" id="PTHR23235">
    <property type="entry name" value="KRUEPPEL-LIKE TRANSCRIPTION FACTOR"/>
    <property type="match status" value="1"/>
</dbReference>